<organism evidence="1 2">
    <name type="scientific">Lophiotrema nucula</name>
    <dbReference type="NCBI Taxonomy" id="690887"/>
    <lineage>
        <taxon>Eukaryota</taxon>
        <taxon>Fungi</taxon>
        <taxon>Dikarya</taxon>
        <taxon>Ascomycota</taxon>
        <taxon>Pezizomycotina</taxon>
        <taxon>Dothideomycetes</taxon>
        <taxon>Pleosporomycetidae</taxon>
        <taxon>Pleosporales</taxon>
        <taxon>Lophiotremataceae</taxon>
        <taxon>Lophiotrema</taxon>
    </lineage>
</organism>
<sequence>MRPPPAFDLGNQDMFTRFDYSTTQRFEGTTECYDCVTGRRYRISARFLIKVNFMGLEVDSYLLLNIFSITRHSALPLSGLPLDGRRTGRHFLPHFSILTCRSAYLWSGQGLASTTRVWSYFRFLRASLQQIWELVVSHVCSCSQLSYEEITRLATLFWCSWRNRCSGLGRSSTSNWDQGMCSSLFSGTERFNGVPFATSRRLTRPTVSYHTMAASLSTDVNVVTRNVPHHFPMPWSKSVVQRHAATSSRSTETRPLHCCLFPLSPSHTLTYHSSIFDATSLQCFIGPGLGYITATS</sequence>
<reference evidence="1" key="1">
    <citation type="journal article" date="2020" name="Stud. Mycol.">
        <title>101 Dothideomycetes genomes: a test case for predicting lifestyles and emergence of pathogens.</title>
        <authorList>
            <person name="Haridas S."/>
            <person name="Albert R."/>
            <person name="Binder M."/>
            <person name="Bloem J."/>
            <person name="Labutti K."/>
            <person name="Salamov A."/>
            <person name="Andreopoulos B."/>
            <person name="Baker S."/>
            <person name="Barry K."/>
            <person name="Bills G."/>
            <person name="Bluhm B."/>
            <person name="Cannon C."/>
            <person name="Castanera R."/>
            <person name="Culley D."/>
            <person name="Daum C."/>
            <person name="Ezra D."/>
            <person name="Gonzalez J."/>
            <person name="Henrissat B."/>
            <person name="Kuo A."/>
            <person name="Liang C."/>
            <person name="Lipzen A."/>
            <person name="Lutzoni F."/>
            <person name="Magnuson J."/>
            <person name="Mondo S."/>
            <person name="Nolan M."/>
            <person name="Ohm R."/>
            <person name="Pangilinan J."/>
            <person name="Park H.-J."/>
            <person name="Ramirez L."/>
            <person name="Alfaro M."/>
            <person name="Sun H."/>
            <person name="Tritt A."/>
            <person name="Yoshinaga Y."/>
            <person name="Zwiers L.-H."/>
            <person name="Turgeon B."/>
            <person name="Goodwin S."/>
            <person name="Spatafora J."/>
            <person name="Crous P."/>
            <person name="Grigoriev I."/>
        </authorList>
    </citation>
    <scope>NUCLEOTIDE SEQUENCE</scope>
    <source>
        <strain evidence="1">CBS 627.86</strain>
    </source>
</reference>
<name>A0A6A5YZ66_9PLEO</name>
<dbReference type="EMBL" id="ML977331">
    <property type="protein sequence ID" value="KAF2112452.1"/>
    <property type="molecule type" value="Genomic_DNA"/>
</dbReference>
<dbReference type="AlphaFoldDB" id="A0A6A5YZ66"/>
<evidence type="ECO:0000313" key="2">
    <source>
        <dbReference type="Proteomes" id="UP000799770"/>
    </source>
</evidence>
<gene>
    <name evidence="1" type="ORF">BDV96DRAFT_162721</name>
</gene>
<proteinExistence type="predicted"/>
<keyword evidence="2" id="KW-1185">Reference proteome</keyword>
<dbReference type="Proteomes" id="UP000799770">
    <property type="component" value="Unassembled WGS sequence"/>
</dbReference>
<evidence type="ECO:0000313" key="1">
    <source>
        <dbReference type="EMBL" id="KAF2112452.1"/>
    </source>
</evidence>
<accession>A0A6A5YZ66</accession>
<protein>
    <submittedName>
        <fullName evidence="1">Uncharacterized protein</fullName>
    </submittedName>
</protein>